<dbReference type="RefSeq" id="WP_146300322.1">
    <property type="nucleotide sequence ID" value="NZ_CP042301.2"/>
</dbReference>
<dbReference type="PANTHER" id="PTHR34109">
    <property type="entry name" value="BNAUNNG04460D PROTEIN-RELATED"/>
    <property type="match status" value="1"/>
</dbReference>
<evidence type="ECO:0000313" key="3">
    <source>
        <dbReference type="Proteomes" id="UP000321389"/>
    </source>
</evidence>
<dbReference type="Pfam" id="PF00903">
    <property type="entry name" value="Glyoxalase"/>
    <property type="match status" value="1"/>
</dbReference>
<accession>A0A5B8L199</accession>
<dbReference type="SUPFAM" id="SSF54593">
    <property type="entry name" value="Glyoxalase/Bleomycin resistance protein/Dihydroxybiphenyl dioxygenase"/>
    <property type="match status" value="1"/>
</dbReference>
<organism evidence="2 3">
    <name type="scientific">Nitratireductor mangrovi</name>
    <dbReference type="NCBI Taxonomy" id="2599600"/>
    <lineage>
        <taxon>Bacteria</taxon>
        <taxon>Pseudomonadati</taxon>
        <taxon>Pseudomonadota</taxon>
        <taxon>Alphaproteobacteria</taxon>
        <taxon>Hyphomicrobiales</taxon>
        <taxon>Phyllobacteriaceae</taxon>
        <taxon>Nitratireductor</taxon>
    </lineage>
</organism>
<dbReference type="PANTHER" id="PTHR34109:SF1">
    <property type="entry name" value="VOC DOMAIN-CONTAINING PROTEIN"/>
    <property type="match status" value="1"/>
</dbReference>
<dbReference type="Gene3D" id="3.30.720.110">
    <property type="match status" value="1"/>
</dbReference>
<feature type="domain" description="VOC" evidence="1">
    <location>
        <begin position="8"/>
        <end position="137"/>
    </location>
</feature>
<gene>
    <name evidence="2" type="ORF">FQ775_15615</name>
</gene>
<dbReference type="InterPro" id="IPR029068">
    <property type="entry name" value="Glyas_Bleomycin-R_OHBP_Dase"/>
</dbReference>
<dbReference type="PROSITE" id="PS51819">
    <property type="entry name" value="VOC"/>
    <property type="match status" value="1"/>
</dbReference>
<evidence type="ECO:0000313" key="2">
    <source>
        <dbReference type="EMBL" id="QDZ01681.1"/>
    </source>
</evidence>
<dbReference type="KEGG" id="niy:FQ775_15615"/>
<reference evidence="2" key="1">
    <citation type="submission" date="2020-04" db="EMBL/GenBank/DDBJ databases">
        <title>Nitratireductor sp. nov. isolated from mangrove soil.</title>
        <authorList>
            <person name="Ye Y."/>
        </authorList>
    </citation>
    <scope>NUCLEOTIDE SEQUENCE</scope>
    <source>
        <strain evidence="2">SY7</strain>
    </source>
</reference>
<dbReference type="InterPro" id="IPR004360">
    <property type="entry name" value="Glyas_Fos-R_dOase_dom"/>
</dbReference>
<evidence type="ECO:0000259" key="1">
    <source>
        <dbReference type="PROSITE" id="PS51819"/>
    </source>
</evidence>
<dbReference type="OrthoDB" id="9806868at2"/>
<dbReference type="AlphaFoldDB" id="A0A5B8L199"/>
<keyword evidence="3" id="KW-1185">Reference proteome</keyword>
<proteinExistence type="predicted"/>
<sequence length="143" mass="15496">MGFEPDIPPIQVHLCVKDGKRAIAFYEEAFGAVETFEQLADDGERIMHANLSMFGSEVMLHDEFPEFSSDVMSPLSRGGASMTINVNLALPAEVDGAVERAVSAGAEPVLPVADQFWGARYGKVRDPFGHVWAFNAPLGKDGQ</sequence>
<dbReference type="InterPro" id="IPR037523">
    <property type="entry name" value="VOC_core"/>
</dbReference>
<name>A0A5B8L199_9HYPH</name>
<dbReference type="Gene3D" id="3.30.720.120">
    <property type="match status" value="1"/>
</dbReference>
<dbReference type="EMBL" id="CP042301">
    <property type="protein sequence ID" value="QDZ01681.1"/>
    <property type="molecule type" value="Genomic_DNA"/>
</dbReference>
<dbReference type="CDD" id="cd07246">
    <property type="entry name" value="VOC_like"/>
    <property type="match status" value="1"/>
</dbReference>
<protein>
    <submittedName>
        <fullName evidence="2">VOC family protein</fullName>
    </submittedName>
</protein>
<dbReference type="Proteomes" id="UP000321389">
    <property type="component" value="Chromosome"/>
</dbReference>